<dbReference type="PANTHER" id="PTHR11571:SF263">
    <property type="entry name" value="GLUTATHIONE S-TRANSFERASE"/>
    <property type="match status" value="1"/>
</dbReference>
<dbReference type="InterPro" id="IPR010987">
    <property type="entry name" value="Glutathione-S-Trfase_C-like"/>
</dbReference>
<protein>
    <recommendedName>
        <fullName evidence="5">Glutathione S-transferase</fullName>
    </recommendedName>
</protein>
<dbReference type="GO" id="GO:0004364">
    <property type="term" value="F:glutathione transferase activity"/>
    <property type="evidence" value="ECO:0007669"/>
    <property type="project" value="TreeGrafter"/>
</dbReference>
<evidence type="ECO:0008006" key="5">
    <source>
        <dbReference type="Google" id="ProtNLM"/>
    </source>
</evidence>
<dbReference type="SUPFAM" id="SSF52833">
    <property type="entry name" value="Thioredoxin-like"/>
    <property type="match status" value="1"/>
</dbReference>
<feature type="domain" description="GST N-terminal" evidence="1">
    <location>
        <begin position="6"/>
        <end position="100"/>
    </location>
</feature>
<dbReference type="GO" id="GO:0006749">
    <property type="term" value="P:glutathione metabolic process"/>
    <property type="evidence" value="ECO:0007669"/>
    <property type="project" value="TreeGrafter"/>
</dbReference>
<dbReference type="InterPro" id="IPR004045">
    <property type="entry name" value="Glutathione_S-Trfase_N"/>
</dbReference>
<name>A0A4V1C542_PYROR</name>
<dbReference type="Gene3D" id="1.20.1050.10">
    <property type="match status" value="1"/>
</dbReference>
<evidence type="ECO:0000313" key="4">
    <source>
        <dbReference type="Proteomes" id="UP000294847"/>
    </source>
</evidence>
<feature type="domain" description="GST C-terminal" evidence="2">
    <location>
        <begin position="111"/>
        <end position="244"/>
    </location>
</feature>
<dbReference type="InterPro" id="IPR036282">
    <property type="entry name" value="Glutathione-S-Trfase_C_sf"/>
</dbReference>
<dbReference type="InterPro" id="IPR036249">
    <property type="entry name" value="Thioredoxin-like_sf"/>
</dbReference>
<proteinExistence type="predicted"/>
<dbReference type="AlphaFoldDB" id="A0A4V1C542"/>
<dbReference type="VEuPathDB" id="FungiDB:M_BR32_EuGene_00115811"/>
<dbReference type="InterPro" id="IPR050213">
    <property type="entry name" value="GST_superfamily"/>
</dbReference>
<dbReference type="Gene3D" id="3.40.30.10">
    <property type="entry name" value="Glutaredoxin"/>
    <property type="match status" value="1"/>
</dbReference>
<dbReference type="SUPFAM" id="SSF47616">
    <property type="entry name" value="GST C-terminal domain-like"/>
    <property type="match status" value="1"/>
</dbReference>
<organism evidence="3 4">
    <name type="scientific">Pyricularia oryzae</name>
    <name type="common">Rice blast fungus</name>
    <name type="synonym">Magnaporthe oryzae</name>
    <dbReference type="NCBI Taxonomy" id="318829"/>
    <lineage>
        <taxon>Eukaryota</taxon>
        <taxon>Fungi</taxon>
        <taxon>Dikarya</taxon>
        <taxon>Ascomycota</taxon>
        <taxon>Pezizomycotina</taxon>
        <taxon>Sordariomycetes</taxon>
        <taxon>Sordariomycetidae</taxon>
        <taxon>Magnaporthales</taxon>
        <taxon>Pyriculariaceae</taxon>
        <taxon>Pyricularia</taxon>
    </lineage>
</organism>
<dbReference type="CDD" id="cd03192">
    <property type="entry name" value="GST_C_Sigma_like"/>
    <property type="match status" value="1"/>
</dbReference>
<dbReference type="Proteomes" id="UP000294847">
    <property type="component" value="Chromosome 1"/>
</dbReference>
<evidence type="ECO:0000313" key="3">
    <source>
        <dbReference type="EMBL" id="QBZ55075.1"/>
    </source>
</evidence>
<evidence type="ECO:0000259" key="1">
    <source>
        <dbReference type="PROSITE" id="PS50404"/>
    </source>
</evidence>
<dbReference type="PROSITE" id="PS50405">
    <property type="entry name" value="GST_CTER"/>
    <property type="match status" value="1"/>
</dbReference>
<dbReference type="Pfam" id="PF14497">
    <property type="entry name" value="GST_C_3"/>
    <property type="match status" value="1"/>
</dbReference>
<dbReference type="PANTHER" id="PTHR11571">
    <property type="entry name" value="GLUTATHIONE S-TRANSFERASE"/>
    <property type="match status" value="1"/>
</dbReference>
<dbReference type="EMBL" id="CP034204">
    <property type="protein sequence ID" value="QBZ55075.1"/>
    <property type="molecule type" value="Genomic_DNA"/>
</dbReference>
<accession>A0A4V1C542</accession>
<evidence type="ECO:0000259" key="2">
    <source>
        <dbReference type="PROSITE" id="PS50405"/>
    </source>
</evidence>
<dbReference type="InterPro" id="IPR004046">
    <property type="entry name" value="GST_C"/>
</dbReference>
<sequence>MAAYGDFHLVYWPSIPGRAEHIRLALELVGATYTDTAHQENAMDLMFSLMRNENNKLIAGVDCSTSPPYYATPALRHGHLLLSQTPNILMYLGERFPAQLVPEGCSKWIVNGLVLTALDGLSNEPHDCHHPVSSSLYYEDQKAEALRKSREYVKVRLPLFLDYFQRVLDSESSGDGPWLHRGRLTCADLVLFQCLDGVMFMFPKAMDKFKQSGRYDGLWRLYEAVKETDRIKKYLESERRQKYSNGIYRYYEELDVVE</sequence>
<dbReference type="PROSITE" id="PS50404">
    <property type="entry name" value="GST_NTER"/>
    <property type="match status" value="1"/>
</dbReference>
<gene>
    <name evidence="3" type="ORF">PoMZ_10791</name>
</gene>
<reference evidence="3 4" key="1">
    <citation type="journal article" date="2019" name="Mol. Biol. Evol.">
        <title>Blast fungal genomes show frequent chromosomal changes, gene gains and losses, and effector gene turnover.</title>
        <authorList>
            <person name="Gomez Luciano L.B."/>
            <person name="Jason Tsai I."/>
            <person name="Chuma I."/>
            <person name="Tosa Y."/>
            <person name="Chen Y.H."/>
            <person name="Li J.Y."/>
            <person name="Li M.Y."/>
            <person name="Jade Lu M.Y."/>
            <person name="Nakayashiki H."/>
            <person name="Li W.H."/>
        </authorList>
    </citation>
    <scope>NUCLEOTIDE SEQUENCE [LARGE SCALE GENOMIC DNA]</scope>
    <source>
        <strain evidence="3">MZ5-1-6</strain>
    </source>
</reference>